<evidence type="ECO:0000256" key="5">
    <source>
        <dbReference type="ARBA" id="ARBA00023002"/>
    </source>
</evidence>
<dbReference type="Proteomes" id="UP001168098">
    <property type="component" value="Unassembled WGS sequence"/>
</dbReference>
<dbReference type="PANTHER" id="PTHR22966:SF52">
    <property type="entry name" value="CYSTEINE DIOXYGENASE"/>
    <property type="match status" value="1"/>
</dbReference>
<keyword evidence="4" id="KW-0479">Metal-binding</keyword>
<comment type="similarity">
    <text evidence="2">Belongs to the cysteine dioxygenase family.</text>
</comment>
<dbReference type="InterPro" id="IPR014710">
    <property type="entry name" value="RmlC-like_jellyroll"/>
</dbReference>
<gene>
    <name evidence="8" type="ORF">PVL29_023442</name>
</gene>
<proteinExistence type="inferred from homology"/>
<evidence type="ECO:0000256" key="7">
    <source>
        <dbReference type="ARBA" id="ARBA00024284"/>
    </source>
</evidence>
<keyword evidence="6" id="KW-0408">Iron</keyword>
<dbReference type="InterPro" id="IPR012864">
    <property type="entry name" value="PCO/ADO"/>
</dbReference>
<dbReference type="EMBL" id="JARBHA010000018">
    <property type="protein sequence ID" value="KAJ9673895.1"/>
    <property type="molecule type" value="Genomic_DNA"/>
</dbReference>
<accession>A0AA38YNW5</accession>
<reference evidence="8 9" key="1">
    <citation type="journal article" date="2023" name="BMC Biotechnol.">
        <title>Vitis rotundifolia cv Carlos genome sequencing.</title>
        <authorList>
            <person name="Huff M."/>
            <person name="Hulse-Kemp A."/>
            <person name="Scheffler B."/>
            <person name="Youngblood R."/>
            <person name="Simpson S."/>
            <person name="Babiker E."/>
            <person name="Staton M."/>
        </authorList>
    </citation>
    <scope>NUCLEOTIDE SEQUENCE [LARGE SCALE GENOMIC DNA]</scope>
    <source>
        <tissue evidence="8">Leaf</tissue>
    </source>
</reference>
<evidence type="ECO:0000256" key="6">
    <source>
        <dbReference type="ARBA" id="ARBA00023004"/>
    </source>
</evidence>
<keyword evidence="9" id="KW-1185">Reference proteome</keyword>
<comment type="caution">
    <text evidence="8">The sequence shown here is derived from an EMBL/GenBank/DDBJ whole genome shotgun (WGS) entry which is preliminary data.</text>
</comment>
<sequence length="242" mass="26717">MDCAIERSKVQVLYDACDAVFSQKELPTFQQIQWLKNLLDLMEAIDVGIDEFSLHQSPFSSPKITKGLVCGQAVSEITYIHIRECDNFSMGVFCFPAGGTFPLHDHPNMTVLSKLLYGSVHVKAYDWVKVENSSCRTIGLAGIVTNSIFNAPREPSILFPRSGGNIHSFTALTPCAILDVLAPPYSEEFGRPSTYFYDMPIPTLPGYVILEERDLPDDLVVTRAPYLGPSIVAAGDELMTCS</sequence>
<dbReference type="CDD" id="cd20289">
    <property type="entry name" value="cupin_ADO"/>
    <property type="match status" value="1"/>
</dbReference>
<evidence type="ECO:0000256" key="2">
    <source>
        <dbReference type="ARBA" id="ARBA00006622"/>
    </source>
</evidence>
<dbReference type="PANTHER" id="PTHR22966">
    <property type="entry name" value="2-AMINOETHANETHIOL DIOXYGENASE"/>
    <property type="match status" value="1"/>
</dbReference>
<dbReference type="GO" id="GO:0070483">
    <property type="term" value="P:detection of hypoxia"/>
    <property type="evidence" value="ECO:0007669"/>
    <property type="project" value="UniProtKB-ARBA"/>
</dbReference>
<dbReference type="EC" id="1.13.11.20" evidence="3"/>
<evidence type="ECO:0000256" key="4">
    <source>
        <dbReference type="ARBA" id="ARBA00022723"/>
    </source>
</evidence>
<evidence type="ECO:0000256" key="1">
    <source>
        <dbReference type="ARBA" id="ARBA00001954"/>
    </source>
</evidence>
<evidence type="ECO:0000256" key="3">
    <source>
        <dbReference type="ARBA" id="ARBA00013133"/>
    </source>
</evidence>
<dbReference type="InterPro" id="IPR011051">
    <property type="entry name" value="RmlC_Cupin_sf"/>
</dbReference>
<organism evidence="8 9">
    <name type="scientific">Vitis rotundifolia</name>
    <name type="common">Muscadine grape</name>
    <dbReference type="NCBI Taxonomy" id="103349"/>
    <lineage>
        <taxon>Eukaryota</taxon>
        <taxon>Viridiplantae</taxon>
        <taxon>Streptophyta</taxon>
        <taxon>Embryophyta</taxon>
        <taxon>Tracheophyta</taxon>
        <taxon>Spermatophyta</taxon>
        <taxon>Magnoliopsida</taxon>
        <taxon>eudicotyledons</taxon>
        <taxon>Gunneridae</taxon>
        <taxon>Pentapetalae</taxon>
        <taxon>rosids</taxon>
        <taxon>Vitales</taxon>
        <taxon>Vitaceae</taxon>
        <taxon>Viteae</taxon>
        <taxon>Vitis</taxon>
    </lineage>
</organism>
<dbReference type="AlphaFoldDB" id="A0AA38YNW5"/>
<comment type="catalytic activity">
    <reaction evidence="7">
        <text>L-cysteine + O2 = 3-sulfino-L-alanine + H(+)</text>
        <dbReference type="Rhea" id="RHEA:20441"/>
        <dbReference type="ChEBI" id="CHEBI:15378"/>
        <dbReference type="ChEBI" id="CHEBI:15379"/>
        <dbReference type="ChEBI" id="CHEBI:35235"/>
        <dbReference type="ChEBI" id="CHEBI:61085"/>
        <dbReference type="EC" id="1.13.11.20"/>
    </reaction>
    <physiologicalReaction direction="left-to-right" evidence="7">
        <dbReference type="Rhea" id="RHEA:20442"/>
    </physiologicalReaction>
</comment>
<comment type="cofactor">
    <cofactor evidence="1">
        <name>Fe(2+)</name>
        <dbReference type="ChEBI" id="CHEBI:29033"/>
    </cofactor>
</comment>
<dbReference type="GO" id="GO:0046872">
    <property type="term" value="F:metal ion binding"/>
    <property type="evidence" value="ECO:0007669"/>
    <property type="project" value="UniProtKB-KW"/>
</dbReference>
<evidence type="ECO:0000313" key="9">
    <source>
        <dbReference type="Proteomes" id="UP001168098"/>
    </source>
</evidence>
<keyword evidence="5" id="KW-0560">Oxidoreductase</keyword>
<dbReference type="GO" id="GO:0017172">
    <property type="term" value="F:cysteine dioxygenase activity"/>
    <property type="evidence" value="ECO:0007669"/>
    <property type="project" value="UniProtKB-EC"/>
</dbReference>
<protein>
    <recommendedName>
        <fullName evidence="3">cysteine dioxygenase</fullName>
        <ecNumber evidence="3">1.13.11.20</ecNumber>
    </recommendedName>
</protein>
<name>A0AA38YNW5_VITRO</name>
<dbReference type="Pfam" id="PF07847">
    <property type="entry name" value="PCO_ADO"/>
    <property type="match status" value="1"/>
</dbReference>
<dbReference type="SUPFAM" id="SSF51182">
    <property type="entry name" value="RmlC-like cupins"/>
    <property type="match status" value="1"/>
</dbReference>
<evidence type="ECO:0000313" key="8">
    <source>
        <dbReference type="EMBL" id="KAJ9673895.1"/>
    </source>
</evidence>
<dbReference type="Gene3D" id="2.60.120.10">
    <property type="entry name" value="Jelly Rolls"/>
    <property type="match status" value="1"/>
</dbReference>